<accession>A0AAJ7RQW9</accession>
<dbReference type="GeneID" id="107272321"/>
<keyword evidence="4" id="KW-0255">Endonuclease</keyword>
<feature type="domain" description="Helix-hairpin-helix DNA-binding motif class 1" evidence="2">
    <location>
        <begin position="131"/>
        <end position="150"/>
    </location>
</feature>
<dbReference type="InterPro" id="IPR010994">
    <property type="entry name" value="RuvA_2-like"/>
</dbReference>
<dbReference type="GO" id="GO:0006281">
    <property type="term" value="P:DNA repair"/>
    <property type="evidence" value="ECO:0007669"/>
    <property type="project" value="InterPro"/>
</dbReference>
<sequence length="577" mass="63729">MKMIRQDFLLVVGQDELRQTLESRSSQHGCSLQITLLSIEMGQSGSVHRSPKTRRHNLRRISLGGLGRRRSNNSKNLSHTFTFIDGTLKVEQLNLNTATEEELMTLPGITRAIATNIVAHRQAIGRFNRVEDLALVSGVGAHKLESIRLEVYVPSTNGSRTSSRASLSLDSVGNGGSMVDVNTASVFTLQTIPGMNQEVAACIVERRLEKGPYRFLDELAKVQGMGKHRLTMIKPYLRIDVDSNGSITPTPSNDTSSPCWSNPKASSTPVANGIKNLSKQTLKNGISKSLAVSRINGCRNGMEISGCITEEEIWDLLSVASPRPPTPIDFQDRLDNRVTTRVASWNLETFSKDKASNPGVREVICRTILENRLALIALQEIESPDALDALTHELNYPVLKRVRDWRENRRVWRSLHLGAGLAILWDSDPRIGIALREQPPATTVLLPVVASAVFHINKFDVTIINVRIHSADDNKIIEGFCEAKNSILLGDFTLLEESNKLDQVINEGSTAVHPGGTVYNDNILWGKDAEKQFSTGIAGVIRLGLTHLGIPHGWHWGGPVSSHCPVWCQIFTQFRES</sequence>
<dbReference type="GO" id="GO:0003677">
    <property type="term" value="F:DNA binding"/>
    <property type="evidence" value="ECO:0007669"/>
    <property type="project" value="InterPro"/>
</dbReference>
<keyword evidence="4" id="KW-0540">Nuclease</keyword>
<feature type="domain" description="Helix-hairpin-helix DNA-binding motif class 1" evidence="2">
    <location>
        <begin position="217"/>
        <end position="236"/>
    </location>
</feature>
<dbReference type="GO" id="GO:0004519">
    <property type="term" value="F:endonuclease activity"/>
    <property type="evidence" value="ECO:0007669"/>
    <property type="project" value="UniProtKB-KW"/>
</dbReference>
<dbReference type="SUPFAM" id="SSF56219">
    <property type="entry name" value="DNase I-like"/>
    <property type="match status" value="1"/>
</dbReference>
<dbReference type="PANTHER" id="PTHR21180:SF32">
    <property type="entry name" value="ENDONUCLEASE_EXONUCLEASE_PHOSPHATASE FAMILY DOMAIN-CONTAINING PROTEIN 1"/>
    <property type="match status" value="1"/>
</dbReference>
<name>A0AAJ7RQW9_CEPCN</name>
<dbReference type="InterPro" id="IPR003583">
    <property type="entry name" value="Hlx-hairpin-Hlx_DNA-bd_motif"/>
</dbReference>
<dbReference type="Gene3D" id="1.10.150.320">
    <property type="entry name" value="Photosystem II 12 kDa extrinsic protein"/>
    <property type="match status" value="2"/>
</dbReference>
<dbReference type="PANTHER" id="PTHR21180">
    <property type="entry name" value="ENDONUCLEASE/EXONUCLEASE/PHOSPHATASE FAMILY DOMAIN-CONTAINING PROTEIN 1"/>
    <property type="match status" value="1"/>
</dbReference>
<feature type="domain" description="Helix-hairpin-helix DNA-binding motif class 1" evidence="2">
    <location>
        <begin position="101"/>
        <end position="120"/>
    </location>
</feature>
<evidence type="ECO:0000313" key="4">
    <source>
        <dbReference type="RefSeq" id="XP_024945459.1"/>
    </source>
</evidence>
<gene>
    <name evidence="4" type="primary">LOC107272321</name>
</gene>
<protein>
    <recommendedName>
        <fullName evidence="1">Endonuclease/exonuclease/phosphatase family domain-containing protein 1</fullName>
    </recommendedName>
</protein>
<dbReference type="Proteomes" id="UP000694920">
    <property type="component" value="Unplaced"/>
</dbReference>
<dbReference type="Pfam" id="PF12836">
    <property type="entry name" value="HHH_3"/>
    <property type="match status" value="2"/>
</dbReference>
<evidence type="ECO:0000256" key="1">
    <source>
        <dbReference type="ARBA" id="ARBA00015260"/>
    </source>
</evidence>
<reference evidence="4" key="1">
    <citation type="submission" date="2025-08" db="UniProtKB">
        <authorList>
            <consortium name="RefSeq"/>
        </authorList>
    </citation>
    <scope>IDENTIFICATION</scope>
</reference>
<proteinExistence type="predicted"/>
<keyword evidence="4" id="KW-0378">Hydrolase</keyword>
<dbReference type="Gene3D" id="3.60.10.10">
    <property type="entry name" value="Endonuclease/exonuclease/phosphatase"/>
    <property type="match status" value="1"/>
</dbReference>
<dbReference type="SUPFAM" id="SSF47781">
    <property type="entry name" value="RuvA domain 2-like"/>
    <property type="match status" value="2"/>
</dbReference>
<dbReference type="AlphaFoldDB" id="A0AAJ7RQW9"/>
<dbReference type="InterPro" id="IPR036691">
    <property type="entry name" value="Endo/exonu/phosph_ase_sf"/>
</dbReference>
<organism evidence="3 4">
    <name type="scientific">Cephus cinctus</name>
    <name type="common">Wheat stem sawfly</name>
    <dbReference type="NCBI Taxonomy" id="211228"/>
    <lineage>
        <taxon>Eukaryota</taxon>
        <taxon>Metazoa</taxon>
        <taxon>Ecdysozoa</taxon>
        <taxon>Arthropoda</taxon>
        <taxon>Hexapoda</taxon>
        <taxon>Insecta</taxon>
        <taxon>Pterygota</taxon>
        <taxon>Neoptera</taxon>
        <taxon>Endopterygota</taxon>
        <taxon>Hymenoptera</taxon>
        <taxon>Cephoidea</taxon>
        <taxon>Cephidae</taxon>
        <taxon>Cephus</taxon>
    </lineage>
</organism>
<dbReference type="RefSeq" id="XP_024945459.1">
    <property type="nucleotide sequence ID" value="XM_025089691.1"/>
</dbReference>
<dbReference type="InterPro" id="IPR051675">
    <property type="entry name" value="Endo/Exo/Phosphatase_dom_1"/>
</dbReference>
<evidence type="ECO:0000259" key="2">
    <source>
        <dbReference type="SMART" id="SM00278"/>
    </source>
</evidence>
<dbReference type="SMART" id="SM00278">
    <property type="entry name" value="HhH1"/>
    <property type="match status" value="3"/>
</dbReference>
<evidence type="ECO:0000313" key="3">
    <source>
        <dbReference type="Proteomes" id="UP000694920"/>
    </source>
</evidence>
<keyword evidence="3" id="KW-1185">Reference proteome</keyword>